<dbReference type="Pfam" id="PF13395">
    <property type="entry name" value="HNH_4"/>
    <property type="match status" value="1"/>
</dbReference>
<feature type="binding site" evidence="12">
    <location>
        <position position="8"/>
    </location>
    <ligand>
        <name>Mg(2+)</name>
        <dbReference type="ChEBI" id="CHEBI:18420"/>
        <label>1</label>
    </ligand>
</feature>
<proteinExistence type="inferred from homology"/>
<keyword evidence="10" id="KW-0464">Manganese</keyword>
<evidence type="ECO:0000256" key="2">
    <source>
        <dbReference type="ARBA" id="ARBA00022722"/>
    </source>
</evidence>
<evidence type="ECO:0000256" key="5">
    <source>
        <dbReference type="ARBA" id="ARBA00022801"/>
    </source>
</evidence>
<evidence type="ECO:0000256" key="1">
    <source>
        <dbReference type="ARBA" id="ARBA00001946"/>
    </source>
</evidence>
<evidence type="ECO:0000256" key="8">
    <source>
        <dbReference type="ARBA" id="ARBA00023118"/>
    </source>
</evidence>
<keyword evidence="8 12" id="KW-0051">Antiviral defense</keyword>
<dbReference type="NCBIfam" id="TIGR01865">
    <property type="entry name" value="cas_Csn1"/>
    <property type="match status" value="2"/>
</dbReference>
<dbReference type="GO" id="GO:0004519">
    <property type="term" value="F:endonuclease activity"/>
    <property type="evidence" value="ECO:0007669"/>
    <property type="project" value="UniProtKB-KW"/>
</dbReference>
<comment type="cofactor">
    <cofactor evidence="1 12">
        <name>Mg(2+)</name>
        <dbReference type="ChEBI" id="CHEBI:18420"/>
    </cofactor>
</comment>
<keyword evidence="15" id="KW-1185">Reference proteome</keyword>
<comment type="subunit">
    <text evidence="11 12">Monomer. Binds crRNA and tracrRNA.</text>
</comment>
<sequence>MKKILGLDLGTSSIGWAVVNEKEHEGEESSIVKLGVRVTPLTAEEQRDFKAGKQLTTNADRTMKRSMRRNLQRYKLRRNNLIEIMKSNGLIKEDTTLTEQGNKSTFETFHLRAKAATEQISLEEFARVLLMINKKRGYKSSRKIKANEDGRIIDGMDVAIQMYSQNLTPGEFMFQNIKNGKRYTPDFYRSDLITEFDRIWNFQKQFYPEILTDTLRVELYDKNEKQTWAICAKPFSLTGIKRETKGDEQKRENYEWRKDSLSHKMNLERLAIVLQKINGQINNSSGYLGEISDRSKELYFKRQTVGQYLMEKLNANPNYSLKNKVFYRQDYLDEFERIWENQAIYHKELTKDLKREIRDVIIFYQRALKSQKGLISFCEFENKQMEIIVDGKTRQITVGSRVCPKSSPLFQEFKIWHIINNIQVSGKVIPTEYTDLFGTTCQMKHGKRFLDQEEKEILFKELNIKEKMSKNDVLKLLFNKTEELDLNFKEIEGNRTQAALFKAYQTIIDMSGHGKYDFPKMKTDEIMNIVKPVFCDLGFNIDILHFDSSIKGKAYEKQPAYMLWHLLYSFTGDNSKSGNEKLIGKISELYGFDKEYAAIIAKATLQQDYGNLSSKAIRKILPYMKNGQEYSMACESAGYRHSKKSLTKEELDNKMLKDRLEQLPRNSLRNPVVEKILNQMINIVNSIITMYGKPDEIRIEMARELKKSAKEREEMTKAINRTTKEHEDFRNILQEEFGIKNVSRNDIIRYKLYMELEKNGHKTLYSNTYISKEKLFSKEFDIEHIIPQAKLFDDSFSNKTIETRDINIEKSNKTAYDFICEKYNAEEIKDYVSKIDKLFRDGVISKTKRDKLMMKEADIPDGFINRDLRESQYIAKKAREILEEIVREVVPTTGSVTSRLREDWQLVDVMKELNWNKYNKLGLTEIIEDRDGRRIRKITNWTKRNDHRHHAMDALTIAFTKHSHIQYLNNLNAKNDKGGNIYAIEKQELYRDKGKLKFCPPMPLDILRAEAKRHLENVLVSIKSKNKVVTKNKNISKKKNGKNKKIQLTPRGKLHNETIYGKIRQYTVKEEKVNAAFTEEKIATVANLKYRNALFARLKSFDGNAKKAFTGSNSLQKKPLFLNEMHTECVPEKVKIVTLEGIYTQRKEITPDLKLEKVIDVHVREILKARLKEYDNDPKKAFVNLDYNPIWLNKEKGISIKRVTIRGVNNAVALHDKHDNTGKLILDSEGKRQPADFVSTSNNHHVAIYRDAEDNLQENVVSFYEATMRANMNMPIIDKNYRKTDGWQFLFTMKQNEYFVFPNTETGFNPSETDLLNPDNYTEISKNLFRVQKLASKYYVFRHHLETTVDDNNELQEITWKRITSLNGINKIIKVRVNHIGQIVSVGEY</sequence>
<keyword evidence="7 12" id="KW-0694">RNA-binding</keyword>
<feature type="binding site" evidence="12">
    <location>
        <position position="700"/>
    </location>
    <ligand>
        <name>Mg(2+)</name>
        <dbReference type="ChEBI" id="CHEBI:18420"/>
        <label>1</label>
    </ligand>
</feature>
<dbReference type="InterPro" id="IPR003615">
    <property type="entry name" value="HNH_nuc"/>
</dbReference>
<comment type="function">
    <text evidence="12">CRISPR (clustered regularly interspaced short palindromic repeat) is an adaptive immune system that provides protection against mobile genetic elements (viruses, transposable elements and conjugative plasmids). CRISPR clusters contain spacers, sequences complementary to antecedent mobile elements, and target invading nucleic acids. CRISPR clusters are transcribed and processed into CRISPR RNA (crRNA). In type II CRISPR systems correct processing of pre-crRNA requires a trans-encoded small RNA (tracrRNA), endogenous ribonuclease 3 (rnc) and this protein. The tracrRNA serves as a guide for ribonuclease 3-aided processing of pre-crRNA. Subsequently Cas9/crRNA/tracrRNA endonucleolytically cleaves linear or circular dsDNA target complementary to the spacer; Cas9 is inactive in the absence of the 2 guide RNAs (gRNA). Cas9 recognizes the protospacer adjacent motif (PAM) in the CRISPR repeat sequences to help distinguish self versus nonself, as targets within the bacterial CRISPR locus do not have PAMs. PAM recognition is also required for catalytic activity.</text>
</comment>
<dbReference type="InterPro" id="IPR028629">
    <property type="entry name" value="Cas9"/>
</dbReference>
<feature type="domain" description="HNH Cas9-type" evidence="13">
    <location>
        <begin position="708"/>
        <end position="868"/>
    </location>
</feature>
<dbReference type="PROSITE" id="PS51749">
    <property type="entry name" value="HNH_CAS9"/>
    <property type="match status" value="1"/>
</dbReference>
<keyword evidence="5 12" id="KW-0378">Hydrolase</keyword>
<dbReference type="HAMAP" id="MF_01480">
    <property type="entry name" value="Cas9"/>
    <property type="match status" value="1"/>
</dbReference>
<reference evidence="14 15" key="1">
    <citation type="submission" date="2020-05" db="EMBL/GenBank/DDBJ databases">
        <title>Distinct polysaccharide utilization as determinants for interspecies competition between intestinal Prevotella spp.</title>
        <authorList>
            <person name="Galvez E.J.C."/>
            <person name="Iljazovic A."/>
            <person name="Strowig T."/>
        </authorList>
    </citation>
    <scope>NUCLEOTIDE SEQUENCE [LARGE SCALE GENOMIC DNA]</scope>
    <source>
        <strain evidence="14 15">PMUR</strain>
    </source>
</reference>
<dbReference type="RefSeq" id="WP_172275578.1">
    <property type="nucleotide sequence ID" value="NZ_CASGMU010000014.1"/>
</dbReference>
<feature type="binding site" evidence="12">
    <location>
        <position position="8"/>
    </location>
    <ligand>
        <name>Mg(2+)</name>
        <dbReference type="ChEBI" id="CHEBI:18420"/>
        <label>2</label>
    </ligand>
</feature>
<evidence type="ECO:0000256" key="12">
    <source>
        <dbReference type="HAMAP-Rule" id="MF_01480"/>
    </source>
</evidence>
<evidence type="ECO:0000259" key="13">
    <source>
        <dbReference type="PROSITE" id="PS51749"/>
    </source>
</evidence>
<name>A0ABX2AQB7_9BACT</name>
<keyword evidence="9 12" id="KW-0238">DNA-binding</keyword>
<feature type="binding site" evidence="12">
    <location>
        <position position="704"/>
    </location>
    <ligand>
        <name>Mg(2+)</name>
        <dbReference type="ChEBI" id="CHEBI:18420"/>
        <label>2</label>
    </ligand>
</feature>
<protein>
    <recommendedName>
        <fullName evidence="12">CRISPR-associated endonuclease Cas9</fullName>
        <ecNumber evidence="12">3.1.-.-</ecNumber>
    </recommendedName>
</protein>
<organism evidence="14 15">
    <name type="scientific">Xylanibacter muris</name>
    <dbReference type="NCBI Taxonomy" id="2736290"/>
    <lineage>
        <taxon>Bacteria</taxon>
        <taxon>Pseudomonadati</taxon>
        <taxon>Bacteroidota</taxon>
        <taxon>Bacteroidia</taxon>
        <taxon>Bacteroidales</taxon>
        <taxon>Prevotellaceae</taxon>
        <taxon>Xylanibacter</taxon>
    </lineage>
</organism>
<keyword evidence="3 12" id="KW-0479">Metal-binding</keyword>
<dbReference type="InterPro" id="IPR033114">
    <property type="entry name" value="HNH_CAS9"/>
</dbReference>
<keyword evidence="2 12" id="KW-0540">Nuclease</keyword>
<evidence type="ECO:0000256" key="3">
    <source>
        <dbReference type="ARBA" id="ARBA00022723"/>
    </source>
</evidence>
<feature type="active site" description="Proton acceptor for HNH nuclease domain" evidence="12">
    <location>
        <position position="784"/>
    </location>
</feature>
<feature type="binding site" evidence="12">
    <location>
        <position position="704"/>
    </location>
    <ligand>
        <name>Mg(2+)</name>
        <dbReference type="ChEBI" id="CHEBI:18420"/>
        <label>1</label>
    </ligand>
</feature>
<evidence type="ECO:0000256" key="4">
    <source>
        <dbReference type="ARBA" id="ARBA00022759"/>
    </source>
</evidence>
<evidence type="ECO:0000313" key="15">
    <source>
        <dbReference type="Proteomes" id="UP000714420"/>
    </source>
</evidence>
<dbReference type="Pfam" id="PF18541">
    <property type="entry name" value="RuvC_III"/>
    <property type="match status" value="1"/>
</dbReference>
<dbReference type="EC" id="3.1.-.-" evidence="12"/>
<dbReference type="InterPro" id="IPR041383">
    <property type="entry name" value="RuvC_III"/>
</dbReference>
<evidence type="ECO:0000256" key="6">
    <source>
        <dbReference type="ARBA" id="ARBA00022842"/>
    </source>
</evidence>
<keyword evidence="4 12" id="KW-0255">Endonuclease</keyword>
<evidence type="ECO:0000256" key="10">
    <source>
        <dbReference type="ARBA" id="ARBA00023211"/>
    </source>
</evidence>
<feature type="active site" description="For RuvC-like nuclease domain" evidence="12">
    <location>
        <position position="8"/>
    </location>
</feature>
<dbReference type="Proteomes" id="UP000714420">
    <property type="component" value="Unassembled WGS sequence"/>
</dbReference>
<keyword evidence="6 12" id="KW-0460">Magnesium</keyword>
<comment type="caution">
    <text evidence="14">The sequence shown here is derived from an EMBL/GenBank/DDBJ whole genome shotgun (WGS) entry which is preliminary data.</text>
</comment>
<comment type="domain">
    <text evidence="12">Has 2 endonuclease domains. The discontinuous RuvC-like domain cleaves the target DNA noncomplementary to crRNA while the HNH nuclease domain cleaves the target DNA complementary to crRNA.</text>
</comment>
<evidence type="ECO:0000256" key="11">
    <source>
        <dbReference type="ARBA" id="ARBA00046380"/>
    </source>
</evidence>
<dbReference type="InterPro" id="IPR036397">
    <property type="entry name" value="RNaseH_sf"/>
</dbReference>
<dbReference type="Gene3D" id="3.30.420.10">
    <property type="entry name" value="Ribonuclease H-like superfamily/Ribonuclease H"/>
    <property type="match status" value="3"/>
</dbReference>
<evidence type="ECO:0000256" key="7">
    <source>
        <dbReference type="ARBA" id="ARBA00022884"/>
    </source>
</evidence>
<dbReference type="EMBL" id="JABKKF010000006">
    <property type="protein sequence ID" value="NPD92227.1"/>
    <property type="molecule type" value="Genomic_DNA"/>
</dbReference>
<evidence type="ECO:0000256" key="9">
    <source>
        <dbReference type="ARBA" id="ARBA00023125"/>
    </source>
</evidence>
<feature type="binding site" evidence="12">
    <location>
        <position position="950"/>
    </location>
    <ligand>
        <name>Mg(2+)</name>
        <dbReference type="ChEBI" id="CHEBI:18420"/>
        <label>2</label>
    </ligand>
</feature>
<gene>
    <name evidence="12 14" type="primary">cas9</name>
    <name evidence="14" type="ORF">HPS56_07685</name>
</gene>
<accession>A0ABX2AQB7</accession>
<evidence type="ECO:0000313" key="14">
    <source>
        <dbReference type="EMBL" id="NPD92227.1"/>
    </source>
</evidence>
<comment type="similarity">
    <text evidence="12">Belongs to the CRISPR-associated Cas9 family.</text>
</comment>